<dbReference type="GO" id="GO:0005737">
    <property type="term" value="C:cytoplasm"/>
    <property type="evidence" value="ECO:0007669"/>
    <property type="project" value="UniProtKB-SubCell"/>
</dbReference>
<accession>A0A3M2I840</accession>
<keyword evidence="2 13" id="KW-0963">Cytoplasm</keyword>
<keyword evidence="4 13" id="KW-0227">DNA damage</keyword>
<evidence type="ECO:0000256" key="9">
    <source>
        <dbReference type="ARBA" id="ARBA00023204"/>
    </source>
</evidence>
<dbReference type="GO" id="GO:0000716">
    <property type="term" value="P:transcription-coupled nucleotide-excision repair, DNA damage recognition"/>
    <property type="evidence" value="ECO:0007669"/>
    <property type="project" value="UniProtKB-UniRule"/>
</dbReference>
<dbReference type="PROSITE" id="PS51194">
    <property type="entry name" value="HELICASE_CTER"/>
    <property type="match status" value="1"/>
</dbReference>
<dbReference type="InterPro" id="IPR036101">
    <property type="entry name" value="CarD-like/TRCF_RID_sf"/>
</dbReference>
<dbReference type="Proteomes" id="UP000275012">
    <property type="component" value="Unassembled WGS sequence"/>
</dbReference>
<dbReference type="SMART" id="SM00487">
    <property type="entry name" value="DEXDc"/>
    <property type="match status" value="1"/>
</dbReference>
<dbReference type="Pfam" id="PF03461">
    <property type="entry name" value="TRCF"/>
    <property type="match status" value="1"/>
</dbReference>
<dbReference type="Gene3D" id="2.40.10.170">
    <property type="match status" value="1"/>
</dbReference>
<dbReference type="OrthoDB" id="9804325at2"/>
<evidence type="ECO:0000256" key="8">
    <source>
        <dbReference type="ARBA" id="ARBA00023125"/>
    </source>
</evidence>
<evidence type="ECO:0000313" key="16">
    <source>
        <dbReference type="EMBL" id="RMH94454.1"/>
    </source>
</evidence>
<dbReference type="Gene3D" id="3.30.2060.10">
    <property type="entry name" value="Penicillin-binding protein 1b domain"/>
    <property type="match status" value="1"/>
</dbReference>
<dbReference type="PANTHER" id="PTHR47964:SF1">
    <property type="entry name" value="ATP-DEPENDENT DNA HELICASE HOMOLOG RECG, CHLOROPLASTIC"/>
    <property type="match status" value="1"/>
</dbReference>
<evidence type="ECO:0000256" key="10">
    <source>
        <dbReference type="ARBA" id="ARBA00061104"/>
    </source>
</evidence>
<dbReference type="InterPro" id="IPR011545">
    <property type="entry name" value="DEAD/DEAH_box_helicase_dom"/>
</dbReference>
<comment type="subcellular location">
    <subcellularLocation>
        <location evidence="1 13">Cytoplasm</location>
    </subcellularLocation>
</comment>
<evidence type="ECO:0000256" key="7">
    <source>
        <dbReference type="ARBA" id="ARBA00022840"/>
    </source>
</evidence>
<keyword evidence="3 13" id="KW-0547">Nucleotide-binding</keyword>
<comment type="similarity">
    <text evidence="10 13">In the N-terminal section; belongs to the UvrB family.</text>
</comment>
<dbReference type="SUPFAM" id="SSF52540">
    <property type="entry name" value="P-loop containing nucleoside triphosphate hydrolases"/>
    <property type="match status" value="4"/>
</dbReference>
<dbReference type="InterPro" id="IPR048635">
    <property type="entry name" value="MFD_D3"/>
</dbReference>
<dbReference type="Pfam" id="PF00271">
    <property type="entry name" value="Helicase_C"/>
    <property type="match status" value="1"/>
</dbReference>
<dbReference type="Pfam" id="PF21132">
    <property type="entry name" value="MFD_D3"/>
    <property type="match status" value="1"/>
</dbReference>
<dbReference type="Pfam" id="PF00270">
    <property type="entry name" value="DEAD"/>
    <property type="match status" value="1"/>
</dbReference>
<evidence type="ECO:0000256" key="13">
    <source>
        <dbReference type="HAMAP-Rule" id="MF_00969"/>
    </source>
</evidence>
<keyword evidence="5 13" id="KW-0378">Hydrolase</keyword>
<dbReference type="Gene3D" id="3.40.50.300">
    <property type="entry name" value="P-loop containing nucleotide triphosphate hydrolases"/>
    <property type="match status" value="2"/>
</dbReference>
<dbReference type="EC" id="3.6.4.-" evidence="13"/>
<dbReference type="InterPro" id="IPR004576">
    <property type="entry name" value="Mfd"/>
</dbReference>
<name>A0A3M2I840_9GAMM</name>
<evidence type="ECO:0000256" key="12">
    <source>
        <dbReference type="ARBA" id="ARBA00070128"/>
    </source>
</evidence>
<keyword evidence="8 13" id="KW-0238">DNA-binding</keyword>
<dbReference type="Gene3D" id="3.90.1150.50">
    <property type="entry name" value="Transcription-repair-coupling factor, D7 domain"/>
    <property type="match status" value="1"/>
</dbReference>
<keyword evidence="7 13" id="KW-0067">ATP-binding</keyword>
<dbReference type="FunFam" id="3.40.50.300:FF:000546">
    <property type="entry name" value="Transcription-repair-coupling factor"/>
    <property type="match status" value="1"/>
</dbReference>
<dbReference type="InterPro" id="IPR041471">
    <property type="entry name" value="UvrB_inter"/>
</dbReference>
<dbReference type="SUPFAM" id="SSF141259">
    <property type="entry name" value="CarD-like"/>
    <property type="match status" value="1"/>
</dbReference>
<dbReference type="RefSeq" id="WP_122100449.1">
    <property type="nucleotide sequence ID" value="NZ_RFLY01000002.1"/>
</dbReference>
<dbReference type="Gene3D" id="3.40.50.11180">
    <property type="match status" value="1"/>
</dbReference>
<dbReference type="SMART" id="SM00490">
    <property type="entry name" value="HELICc"/>
    <property type="match status" value="1"/>
</dbReference>
<comment type="caution">
    <text evidence="16">The sequence shown here is derived from an EMBL/GenBank/DDBJ whole genome shotgun (WGS) entry which is preliminary data.</text>
</comment>
<dbReference type="SMART" id="SM01058">
    <property type="entry name" value="CarD_TRCF"/>
    <property type="match status" value="1"/>
</dbReference>
<keyword evidence="17" id="KW-1185">Reference proteome</keyword>
<keyword evidence="6" id="KW-0347">Helicase</keyword>
<gene>
    <name evidence="13" type="primary">mfd</name>
    <name evidence="16" type="ORF">EBB59_01850</name>
</gene>
<evidence type="ECO:0000259" key="15">
    <source>
        <dbReference type="PROSITE" id="PS51194"/>
    </source>
</evidence>
<dbReference type="InterPro" id="IPR037235">
    <property type="entry name" value="TRCF-like_C_D7"/>
</dbReference>
<dbReference type="InterPro" id="IPR027417">
    <property type="entry name" value="P-loop_NTPase"/>
</dbReference>
<dbReference type="FunFam" id="3.40.50.300:FF:000300">
    <property type="entry name" value="Transcription-repair-coupling factor"/>
    <property type="match status" value="1"/>
</dbReference>
<evidence type="ECO:0000259" key="14">
    <source>
        <dbReference type="PROSITE" id="PS51192"/>
    </source>
</evidence>
<evidence type="ECO:0000256" key="2">
    <source>
        <dbReference type="ARBA" id="ARBA00022490"/>
    </source>
</evidence>
<dbReference type="SMART" id="SM00982">
    <property type="entry name" value="TRCF"/>
    <property type="match status" value="1"/>
</dbReference>
<dbReference type="GO" id="GO:0006355">
    <property type="term" value="P:regulation of DNA-templated transcription"/>
    <property type="evidence" value="ECO:0007669"/>
    <property type="project" value="UniProtKB-UniRule"/>
</dbReference>
<evidence type="ECO:0000256" key="11">
    <source>
        <dbReference type="ARBA" id="ARBA00061399"/>
    </source>
</evidence>
<dbReference type="InterPro" id="IPR005118">
    <property type="entry name" value="TRCF_C"/>
</dbReference>
<dbReference type="SUPFAM" id="SSF143517">
    <property type="entry name" value="TRCF domain-like"/>
    <property type="match status" value="1"/>
</dbReference>
<dbReference type="Pfam" id="PF17757">
    <property type="entry name" value="UvrB_inter"/>
    <property type="match status" value="1"/>
</dbReference>
<dbReference type="InterPro" id="IPR001650">
    <property type="entry name" value="Helicase_C-like"/>
</dbReference>
<evidence type="ECO:0000256" key="4">
    <source>
        <dbReference type="ARBA" id="ARBA00022763"/>
    </source>
</evidence>
<dbReference type="GO" id="GO:0003678">
    <property type="term" value="F:DNA helicase activity"/>
    <property type="evidence" value="ECO:0007669"/>
    <property type="project" value="TreeGrafter"/>
</dbReference>
<evidence type="ECO:0000256" key="1">
    <source>
        <dbReference type="ARBA" id="ARBA00004496"/>
    </source>
</evidence>
<dbReference type="GO" id="GO:0003684">
    <property type="term" value="F:damaged DNA binding"/>
    <property type="evidence" value="ECO:0007669"/>
    <property type="project" value="InterPro"/>
</dbReference>
<evidence type="ECO:0000256" key="5">
    <source>
        <dbReference type="ARBA" id="ARBA00022801"/>
    </source>
</evidence>
<dbReference type="InterPro" id="IPR003711">
    <property type="entry name" value="CarD-like/TRCF_RID"/>
</dbReference>
<dbReference type="Pfam" id="PF02559">
    <property type="entry name" value="CarD_TRCF_RID"/>
    <property type="match status" value="1"/>
</dbReference>
<comment type="function">
    <text evidence="13">Couples transcription and DNA repair by recognizing RNA polymerase (RNAP) stalled at DNA lesions. Mediates ATP-dependent release of RNAP and its truncated transcript from the DNA, and recruitment of nucleotide excision repair machinery to the damaged site.</text>
</comment>
<evidence type="ECO:0000256" key="3">
    <source>
        <dbReference type="ARBA" id="ARBA00022741"/>
    </source>
</evidence>
<dbReference type="Gene3D" id="3.40.50.11140">
    <property type="match status" value="1"/>
</dbReference>
<dbReference type="CDD" id="cd17991">
    <property type="entry name" value="DEXHc_TRCF"/>
    <property type="match status" value="1"/>
</dbReference>
<dbReference type="GO" id="GO:0016787">
    <property type="term" value="F:hydrolase activity"/>
    <property type="evidence" value="ECO:0007669"/>
    <property type="project" value="UniProtKB-KW"/>
</dbReference>
<evidence type="ECO:0000256" key="6">
    <source>
        <dbReference type="ARBA" id="ARBA00022806"/>
    </source>
</evidence>
<evidence type="ECO:0000313" key="17">
    <source>
        <dbReference type="Proteomes" id="UP000275012"/>
    </source>
</evidence>
<dbReference type="InterPro" id="IPR014001">
    <property type="entry name" value="Helicase_ATP-bd"/>
</dbReference>
<dbReference type="EMBL" id="RFLY01000002">
    <property type="protein sequence ID" value="RMH94454.1"/>
    <property type="molecule type" value="Genomic_DNA"/>
</dbReference>
<dbReference type="InterPro" id="IPR047112">
    <property type="entry name" value="RecG/Mfd"/>
</dbReference>
<feature type="domain" description="Helicase ATP-binding" evidence="14">
    <location>
        <begin position="629"/>
        <end position="790"/>
    </location>
</feature>
<organism evidence="16 17">
    <name type="scientific">Solilutibacter pythonis</name>
    <dbReference type="NCBI Taxonomy" id="2483112"/>
    <lineage>
        <taxon>Bacteria</taxon>
        <taxon>Pseudomonadati</taxon>
        <taxon>Pseudomonadota</taxon>
        <taxon>Gammaproteobacteria</taxon>
        <taxon>Lysobacterales</taxon>
        <taxon>Lysobacteraceae</taxon>
        <taxon>Solilutibacter</taxon>
    </lineage>
</organism>
<keyword evidence="9 13" id="KW-0234">DNA repair</keyword>
<protein>
    <recommendedName>
        <fullName evidence="12 13">Transcription-repair-coupling factor</fullName>
        <shortName evidence="13">TRCF</shortName>
        <ecNumber evidence="13">3.6.4.-</ecNumber>
    </recommendedName>
</protein>
<comment type="similarity">
    <text evidence="11 13">In the C-terminal section; belongs to the helicase family. RecG subfamily.</text>
</comment>
<sequence>MSSLPDFSPLLPQAGHARAWWRAPGSPSGLAWAILQAARAHAHAGPLLVVTADNHQAHQIEADLRTLIGPDAALPVLPFPDWETLPYDSFSPHPDIVSQRLATLHALPAQTRGVVIVPVQTLLQRLAPVSHVVGGSFDYRTGARLDLDAEKRRLESAGYRHAPQVLDPGDFAVRGGLLDVYPMGTATPYRIELFDDEIDSIRAFDPETQRSADKVEAVRLLPGREVPMDEESRERALASLREEHGIDTRKSALYQDLKNGLAPAGIEAWLPLFFAPRRDGERTSTLFDYLPPQTLPLLAEGVAEAAEKFWLQTGERHEQRRHDAERPLLPPTALYLSPNALREKLNEGRRIEVLGSGHPRHGEAHPLGAQTVPNLPLSEHHAEPASALKAFLRGYPGEVVIAVESPGRREALLEVLAAAGLEPDVLADLQTTASARFGIAVAPLDDGFATDAPARAILTERQLFPERAAQPRRRKRAGSAPEAIIRDLGELSEGSPIVHEDHGVGRYRGLIVLETGGERGEYLDIEYAKGDRLYVPVAQLHLVSRYSGASPDTAPLHSLGGEQWTKAKKKAAEKVRDVAAELLDIQAKRRARAGIAIDVDRAMYEPFAASFPFEETPDQHAAIEAVIRDLASSQPMDRVVCGDVGFGKTEVAVRAAFAAATASKQVAVLVPTTLLAEQHYRTLRDRFADWPLKVEVLSRFKSAKDTKAALEKVEGGGIDVIVGTHKLLQPDVRFKDLGLVIVDEEQRFGVRQKEALKALRANVHLLTLTATPIPRTLNMAMAGLRDLSIIATPPANRLAVQTFVTAWDSALLREAFQRELARGGQLYFLHNDVESIGRMQRELAELVPEARIGIAHGQMPERELEQVMLDFHKQRFNVLLASTIIESGIDIPNANTIIINRADKFGLAQLHQLRGRVGRSHHRAYAYLVIPERKSISEDARKRLDAISSMDELGAGFTLATHDLEIRGAGELLGEEQSGQMAEVGFSLYTELLERAVKSIKQGKLPDADAHDHRGADVELHVPALIPEDYLPDVHARLTLYKRISAARDAEALRELQVEMIDRFGLLPDPAKNLFAIAELKQQSTLLGIRKLELGENAGRVQFEKTPNVDPMSVIRLIQGQPKHYRMDGPDKLRITTLDLPDAEARLKTARGLITLLKGDTA</sequence>
<dbReference type="PANTHER" id="PTHR47964">
    <property type="entry name" value="ATP-DEPENDENT DNA HELICASE HOMOLOG RECG, CHLOROPLASTIC"/>
    <property type="match status" value="1"/>
</dbReference>
<dbReference type="NCBIfam" id="NF007966">
    <property type="entry name" value="PRK10689.1"/>
    <property type="match status" value="1"/>
</dbReference>
<reference evidence="16 17" key="1">
    <citation type="submission" date="2018-10" db="EMBL/GenBank/DDBJ databases">
        <title>Proposal of Lysobacter pythonis sp. nov. isolated from royal pythons (Python regius).</title>
        <authorList>
            <person name="Hans-Juergen B."/>
            <person name="Huptas C."/>
            <person name="Sandra B."/>
            <person name="Igor L."/>
            <person name="Joachim S."/>
            <person name="Siegfried S."/>
            <person name="Mareike W."/>
            <person name="Peter K."/>
        </authorList>
    </citation>
    <scope>NUCLEOTIDE SEQUENCE [LARGE SCALE GENOMIC DNA]</scope>
    <source>
        <strain evidence="16 17">4284/11</strain>
    </source>
</reference>
<dbReference type="HAMAP" id="MF_00969">
    <property type="entry name" value="TRCF"/>
    <property type="match status" value="1"/>
</dbReference>
<dbReference type="NCBIfam" id="TIGR00580">
    <property type="entry name" value="mfd"/>
    <property type="match status" value="1"/>
</dbReference>
<proteinExistence type="inferred from homology"/>
<dbReference type="GO" id="GO:0005524">
    <property type="term" value="F:ATP binding"/>
    <property type="evidence" value="ECO:0007669"/>
    <property type="project" value="UniProtKB-UniRule"/>
</dbReference>
<dbReference type="AlphaFoldDB" id="A0A3M2I840"/>
<dbReference type="PROSITE" id="PS51192">
    <property type="entry name" value="HELICASE_ATP_BIND_1"/>
    <property type="match status" value="1"/>
</dbReference>
<feature type="domain" description="Helicase C-terminal" evidence="15">
    <location>
        <begin position="811"/>
        <end position="965"/>
    </location>
</feature>